<accession>A0A4C1VJ86</accession>
<sequence length="103" mass="11663">MLFNNPKYALGRQSITLQRGTNLILIINAYTPLRSVIRRDNPSERSRFREALKRNRLSCLSVCGAPVIRHPSSKQYVIVSRGVALRAVPRIGAKRRAINYGTE</sequence>
<gene>
    <name evidence="1" type="ORF">EVAR_27836_1</name>
</gene>
<proteinExistence type="predicted"/>
<evidence type="ECO:0000313" key="2">
    <source>
        <dbReference type="Proteomes" id="UP000299102"/>
    </source>
</evidence>
<evidence type="ECO:0000313" key="1">
    <source>
        <dbReference type="EMBL" id="GBP38649.1"/>
    </source>
</evidence>
<name>A0A4C1VJ86_EUMVA</name>
<dbReference type="Proteomes" id="UP000299102">
    <property type="component" value="Unassembled WGS sequence"/>
</dbReference>
<reference evidence="1 2" key="1">
    <citation type="journal article" date="2019" name="Commun. Biol.">
        <title>The bagworm genome reveals a unique fibroin gene that provides high tensile strength.</title>
        <authorList>
            <person name="Kono N."/>
            <person name="Nakamura H."/>
            <person name="Ohtoshi R."/>
            <person name="Tomita M."/>
            <person name="Numata K."/>
            <person name="Arakawa K."/>
        </authorList>
    </citation>
    <scope>NUCLEOTIDE SEQUENCE [LARGE SCALE GENOMIC DNA]</scope>
</reference>
<organism evidence="1 2">
    <name type="scientific">Eumeta variegata</name>
    <name type="common">Bagworm moth</name>
    <name type="synonym">Eumeta japonica</name>
    <dbReference type="NCBI Taxonomy" id="151549"/>
    <lineage>
        <taxon>Eukaryota</taxon>
        <taxon>Metazoa</taxon>
        <taxon>Ecdysozoa</taxon>
        <taxon>Arthropoda</taxon>
        <taxon>Hexapoda</taxon>
        <taxon>Insecta</taxon>
        <taxon>Pterygota</taxon>
        <taxon>Neoptera</taxon>
        <taxon>Endopterygota</taxon>
        <taxon>Lepidoptera</taxon>
        <taxon>Glossata</taxon>
        <taxon>Ditrysia</taxon>
        <taxon>Tineoidea</taxon>
        <taxon>Psychidae</taxon>
        <taxon>Oiketicinae</taxon>
        <taxon>Eumeta</taxon>
    </lineage>
</organism>
<protein>
    <submittedName>
        <fullName evidence="1">Uncharacterized protein</fullName>
    </submittedName>
</protein>
<dbReference type="EMBL" id="BGZK01000352">
    <property type="protein sequence ID" value="GBP38649.1"/>
    <property type="molecule type" value="Genomic_DNA"/>
</dbReference>
<keyword evidence="2" id="KW-1185">Reference proteome</keyword>
<dbReference type="AlphaFoldDB" id="A0A4C1VJ86"/>
<comment type="caution">
    <text evidence="1">The sequence shown here is derived from an EMBL/GenBank/DDBJ whole genome shotgun (WGS) entry which is preliminary data.</text>
</comment>